<dbReference type="InterPro" id="IPR011041">
    <property type="entry name" value="Quinoprot_gluc/sorb_DH_b-prop"/>
</dbReference>
<proteinExistence type="predicted"/>
<dbReference type="KEGG" id="ccro:CMC5_055730"/>
<evidence type="ECO:0000313" key="2">
    <source>
        <dbReference type="EMBL" id="AKT41373.1"/>
    </source>
</evidence>
<keyword evidence="3" id="KW-1185">Reference proteome</keyword>
<dbReference type="PATRIC" id="fig|52.7.peg.6139"/>
<evidence type="ECO:0000259" key="1">
    <source>
        <dbReference type="Pfam" id="PF22807"/>
    </source>
</evidence>
<dbReference type="EMBL" id="CP012159">
    <property type="protein sequence ID" value="AKT41373.1"/>
    <property type="molecule type" value="Genomic_DNA"/>
</dbReference>
<dbReference type="PANTHER" id="PTHR33546">
    <property type="entry name" value="LARGE, MULTIFUNCTIONAL SECRETED PROTEIN-RELATED"/>
    <property type="match status" value="1"/>
</dbReference>
<organism evidence="2 3">
    <name type="scientific">Chondromyces crocatus</name>
    <dbReference type="NCBI Taxonomy" id="52"/>
    <lineage>
        <taxon>Bacteria</taxon>
        <taxon>Pseudomonadati</taxon>
        <taxon>Myxococcota</taxon>
        <taxon>Polyangia</taxon>
        <taxon>Polyangiales</taxon>
        <taxon>Polyangiaceae</taxon>
        <taxon>Chondromyces</taxon>
    </lineage>
</organism>
<dbReference type="PROSITE" id="PS51257">
    <property type="entry name" value="PROKAR_LIPOPROTEIN"/>
    <property type="match status" value="1"/>
</dbReference>
<dbReference type="Proteomes" id="UP000067626">
    <property type="component" value="Chromosome"/>
</dbReference>
<dbReference type="Pfam" id="PF22807">
    <property type="entry name" value="TrAA12"/>
    <property type="match status" value="2"/>
</dbReference>
<name>A0A0K1EL80_CHOCO</name>
<evidence type="ECO:0000313" key="3">
    <source>
        <dbReference type="Proteomes" id="UP000067626"/>
    </source>
</evidence>
<feature type="domain" description="Pyrroloquinoline quinone-dependent pyranose dehydrogenase beta-propeller" evidence="1">
    <location>
        <begin position="340"/>
        <end position="449"/>
    </location>
</feature>
<feature type="domain" description="Pyrroloquinoline quinone-dependent pyranose dehydrogenase beta-propeller" evidence="1">
    <location>
        <begin position="99"/>
        <end position="298"/>
    </location>
</feature>
<dbReference type="SUPFAM" id="SSF50952">
    <property type="entry name" value="Soluble quinoprotein glucose dehydrogenase"/>
    <property type="match status" value="1"/>
</dbReference>
<accession>A0A0K1EL80</accession>
<reference evidence="2 3" key="1">
    <citation type="submission" date="2015-07" db="EMBL/GenBank/DDBJ databases">
        <title>Genome analysis of myxobacterium Chondromyces crocatus Cm c5 reveals a high potential for natural compound synthesis and the genetic basis for the loss of fruiting body formation.</title>
        <authorList>
            <person name="Zaburannyi N."/>
            <person name="Bunk B."/>
            <person name="Maier J."/>
            <person name="Overmann J."/>
            <person name="Mueller R."/>
        </authorList>
    </citation>
    <scope>NUCLEOTIDE SEQUENCE [LARGE SCALE GENOMIC DNA]</scope>
    <source>
        <strain evidence="2 3">Cm c5</strain>
    </source>
</reference>
<dbReference type="InterPro" id="IPR054539">
    <property type="entry name" value="Beta-prop_PDH"/>
</dbReference>
<dbReference type="PANTHER" id="PTHR33546:SF1">
    <property type="entry name" value="LARGE, MULTIFUNCTIONAL SECRETED PROTEIN"/>
    <property type="match status" value="1"/>
</dbReference>
<gene>
    <name evidence="2" type="ORF">CMC5_055730</name>
</gene>
<dbReference type="AlphaFoldDB" id="A0A0K1EL80"/>
<dbReference type="InterPro" id="IPR011042">
    <property type="entry name" value="6-blade_b-propeller_TolB-like"/>
</dbReference>
<dbReference type="OrthoDB" id="9770043at2"/>
<dbReference type="STRING" id="52.CMC5_055730"/>
<dbReference type="Gene3D" id="2.120.10.30">
    <property type="entry name" value="TolB, C-terminal domain"/>
    <property type="match status" value="1"/>
</dbReference>
<sequence>MNERQAGTHRARRWSAGTLLVSIGVVAACSSGGDDGPKGPSEPELEILTGADAMGDWTTDAPGVKRKITVDDLPEPYHTGFAFSFPAIAPRPEGAWPLVPPNFTVTEYATGFTQPRIVRVAPNGDVFVVDSNAGRVEILRDADGDGVAESRATYTDGLTRPFGLAFFPSGSDAPTHVYIANTGSIIRFPYQVGDTEPRGAAETLVSDIPSGEESVGGGGHWTRDLVFSKDNTRMFVSVGSRTNAADDDTEVRRANILAYSPDGKNEVIYASGIRNPVGLAIEPTTGDLWTAVNERDELGDDLVPDFVTRVREDGFYGWPWYYLGQFQDPRHEDLHPDLREKSIIPDVLVQSHSATLGLTFYTGTQFPADYSGDLFVAAHGSWNRSKRTGYKIIRIPIENGQAVGYYEDFMVGFVIDNNRVWGRPVGVAVAHDGALLVTDDGSGTVWHVAYKK</sequence>
<protein>
    <submittedName>
        <fullName evidence="2">Sorbosone dehydrogenase</fullName>
    </submittedName>
</protein>